<name>A0AAW0A2D2_9AGAR</name>
<dbReference type="EMBL" id="JAWWNJ010000090">
    <property type="protein sequence ID" value="KAK6997476.1"/>
    <property type="molecule type" value="Genomic_DNA"/>
</dbReference>
<dbReference type="Proteomes" id="UP001362999">
    <property type="component" value="Unassembled WGS sequence"/>
</dbReference>
<sequence length="284" mass="30193">MSHTSPAHLGLPLLVSKARPCATSRPTAVVDGDNYQLHVSCEGSHDNDAAGSSLVKLWGNSVGRRIGPFHSDRIIVLPPGAWGSRGRSSATPPYQYNHHPYPHSHLPRNYAAMWSINWQIDTSFHPAPYPVLSCWQAGPRSGTLRVSAITSQKFDAPASPSSSTSPSPRSSASPKYTTAILVSLVSHSTLIALVLSFVGEFVGALACYIPSTQIGAVPAVYQKNLKILPVTTRGDTHISGLCKFLWASGEEGDILRAVGDTMGLGNIVSLDTIGEPHSAPALLE</sequence>
<gene>
    <name evidence="1" type="ORF">R3P38DRAFT_3219563</name>
</gene>
<dbReference type="AlphaFoldDB" id="A0AAW0A2D2"/>
<evidence type="ECO:0000313" key="1">
    <source>
        <dbReference type="EMBL" id="KAK6997476.1"/>
    </source>
</evidence>
<comment type="caution">
    <text evidence="1">The sequence shown here is derived from an EMBL/GenBank/DDBJ whole genome shotgun (WGS) entry which is preliminary data.</text>
</comment>
<accession>A0AAW0A2D2</accession>
<protein>
    <submittedName>
        <fullName evidence="1">Uncharacterized protein</fullName>
    </submittedName>
</protein>
<proteinExistence type="predicted"/>
<organism evidence="1 2">
    <name type="scientific">Favolaschia claudopus</name>
    <dbReference type="NCBI Taxonomy" id="2862362"/>
    <lineage>
        <taxon>Eukaryota</taxon>
        <taxon>Fungi</taxon>
        <taxon>Dikarya</taxon>
        <taxon>Basidiomycota</taxon>
        <taxon>Agaricomycotina</taxon>
        <taxon>Agaricomycetes</taxon>
        <taxon>Agaricomycetidae</taxon>
        <taxon>Agaricales</taxon>
        <taxon>Marasmiineae</taxon>
        <taxon>Mycenaceae</taxon>
        <taxon>Favolaschia</taxon>
    </lineage>
</organism>
<keyword evidence="2" id="KW-1185">Reference proteome</keyword>
<evidence type="ECO:0000313" key="2">
    <source>
        <dbReference type="Proteomes" id="UP001362999"/>
    </source>
</evidence>
<reference evidence="1 2" key="1">
    <citation type="journal article" date="2024" name="J Genomics">
        <title>Draft genome sequencing and assembly of Favolaschia claudopus CIRM-BRFM 2984 isolated from oak limbs.</title>
        <authorList>
            <person name="Navarro D."/>
            <person name="Drula E."/>
            <person name="Chaduli D."/>
            <person name="Cazenave R."/>
            <person name="Ahrendt S."/>
            <person name="Wang J."/>
            <person name="Lipzen A."/>
            <person name="Daum C."/>
            <person name="Barry K."/>
            <person name="Grigoriev I.V."/>
            <person name="Favel A."/>
            <person name="Rosso M.N."/>
            <person name="Martin F."/>
        </authorList>
    </citation>
    <scope>NUCLEOTIDE SEQUENCE [LARGE SCALE GENOMIC DNA]</scope>
    <source>
        <strain evidence="1 2">CIRM-BRFM 2984</strain>
    </source>
</reference>